<feature type="transmembrane region" description="Helical" evidence="15">
    <location>
        <begin position="66"/>
        <end position="85"/>
    </location>
</feature>
<dbReference type="AlphaFoldDB" id="A0A5A9W098"/>
<evidence type="ECO:0000256" key="7">
    <source>
        <dbReference type="ARBA" id="ARBA00022982"/>
    </source>
</evidence>
<keyword evidence="17" id="KW-1185">Reference proteome</keyword>
<feature type="disulfide bond" description="Redox-active" evidence="14">
    <location>
        <begin position="36"/>
        <end position="39"/>
    </location>
</feature>
<reference evidence="16 17" key="1">
    <citation type="submission" date="2019-03" db="EMBL/GenBank/DDBJ databases">
        <title>Nitrincola sp. nov. isolated from an Indian soda lake.</title>
        <authorList>
            <person name="Joshi A."/>
            <person name="Thite S.V."/>
            <person name="Joseph N."/>
            <person name="Dhotre D."/>
            <person name="Moorthy M."/>
            <person name="Shouche Y.S."/>
        </authorList>
    </citation>
    <scope>NUCLEOTIDE SEQUENCE [LARGE SCALE GENOMIC DNA]</scope>
    <source>
        <strain evidence="16 17">MEB193</strain>
    </source>
</reference>
<feature type="transmembrane region" description="Helical" evidence="15">
    <location>
        <begin position="7"/>
        <end position="28"/>
    </location>
</feature>
<evidence type="ECO:0000256" key="1">
    <source>
        <dbReference type="ARBA" id="ARBA00004429"/>
    </source>
</evidence>
<evidence type="ECO:0000256" key="6">
    <source>
        <dbReference type="ARBA" id="ARBA00022692"/>
    </source>
</evidence>
<protein>
    <recommendedName>
        <fullName evidence="14">Disulfide bond formation protein B</fullName>
    </recommendedName>
    <alternativeName>
        <fullName evidence="14">Disulfide oxidoreductase</fullName>
    </alternativeName>
</protein>
<feature type="topological domain" description="Cytoplasmic" evidence="14">
    <location>
        <begin position="62"/>
        <end position="67"/>
    </location>
</feature>
<keyword evidence="7 14" id="KW-0249">Electron transport</keyword>
<evidence type="ECO:0000256" key="14">
    <source>
        <dbReference type="HAMAP-Rule" id="MF_00286"/>
    </source>
</evidence>
<dbReference type="EMBL" id="SMRS01000007">
    <property type="protein sequence ID" value="KAA0874180.1"/>
    <property type="molecule type" value="Genomic_DNA"/>
</dbReference>
<feature type="transmembrane region" description="Helical" evidence="15">
    <location>
        <begin position="140"/>
        <end position="160"/>
    </location>
</feature>
<keyword evidence="5" id="KW-0997">Cell inner membrane</keyword>
<feature type="topological domain" description="Periplasmic" evidence="14">
    <location>
        <begin position="27"/>
        <end position="44"/>
    </location>
</feature>
<sequence length="168" mass="18397">MSLSERQIFLSGFCVCLLAMAFAVGFLQGYLDLEPCPLCTLTRIIVITLASVFLIAGVHAPRGKGFYLYSLLLLAIALLGLAVQMRHIWLQSLPPGAAPACGPGIEYIFDTLPFFSALFHILSGSGECAEIDWQFLGLTIPMQTALLFIALIAWILYPLIRRFTASRA</sequence>
<keyword evidence="3 14" id="KW-0813">Transport</keyword>
<evidence type="ECO:0000256" key="10">
    <source>
        <dbReference type="ARBA" id="ARBA00023136"/>
    </source>
</evidence>
<keyword evidence="11 14" id="KW-1015">Disulfide bond</keyword>
<evidence type="ECO:0000256" key="9">
    <source>
        <dbReference type="ARBA" id="ARBA00023002"/>
    </source>
</evidence>
<dbReference type="InterPro" id="IPR022920">
    <property type="entry name" value="Disulphide_bond_form_DsbB"/>
</dbReference>
<evidence type="ECO:0000256" key="15">
    <source>
        <dbReference type="SAM" id="Phobius"/>
    </source>
</evidence>
<dbReference type="Gene3D" id="1.20.1550.10">
    <property type="entry name" value="DsbB-like"/>
    <property type="match status" value="1"/>
</dbReference>
<dbReference type="Proteomes" id="UP000325302">
    <property type="component" value="Unassembled WGS sequence"/>
</dbReference>
<dbReference type="RefSeq" id="WP_149391412.1">
    <property type="nucleotide sequence ID" value="NZ_SMRS01000007.1"/>
</dbReference>
<evidence type="ECO:0000256" key="11">
    <source>
        <dbReference type="ARBA" id="ARBA00023157"/>
    </source>
</evidence>
<keyword evidence="12 14" id="KW-0143">Chaperone</keyword>
<gene>
    <name evidence="14" type="primary">dsbB</name>
    <name evidence="16" type="ORF">E1H14_10420</name>
</gene>
<feature type="topological domain" description="Cytoplasmic" evidence="14">
    <location>
        <begin position="162"/>
        <end position="168"/>
    </location>
</feature>
<dbReference type="PANTHER" id="PTHR36570:SF3">
    <property type="entry name" value="DISULFIDE BOND FORMATION PROTEIN B"/>
    <property type="match status" value="1"/>
</dbReference>
<dbReference type="SUPFAM" id="SSF158442">
    <property type="entry name" value="DsbB-like"/>
    <property type="match status" value="1"/>
</dbReference>
<evidence type="ECO:0000313" key="16">
    <source>
        <dbReference type="EMBL" id="KAA0874180.1"/>
    </source>
</evidence>
<keyword evidence="10 14" id="KW-0472">Membrane</keyword>
<dbReference type="InterPro" id="IPR003752">
    <property type="entry name" value="DiS_bond_form_DsbB/BdbC"/>
</dbReference>
<dbReference type="GO" id="GO:0015035">
    <property type="term" value="F:protein-disulfide reductase activity"/>
    <property type="evidence" value="ECO:0007669"/>
    <property type="project" value="UniProtKB-UniRule"/>
</dbReference>
<dbReference type="GO" id="GO:0009055">
    <property type="term" value="F:electron transfer activity"/>
    <property type="evidence" value="ECO:0007669"/>
    <property type="project" value="UniProtKB-UniRule"/>
</dbReference>
<evidence type="ECO:0000256" key="5">
    <source>
        <dbReference type="ARBA" id="ARBA00022519"/>
    </source>
</evidence>
<comment type="subcellular location">
    <subcellularLocation>
        <location evidence="1">Cell inner membrane</location>
        <topology evidence="1">Multi-pass membrane protein</topology>
    </subcellularLocation>
    <subcellularLocation>
        <location evidence="14">Cell membrane</location>
        <topology evidence="14">Multi-pass membrane protein</topology>
    </subcellularLocation>
</comment>
<feature type="topological domain" description="Cytoplasmic" evidence="14">
    <location>
        <begin position="1"/>
        <end position="8"/>
    </location>
</feature>
<dbReference type="InterPro" id="IPR023380">
    <property type="entry name" value="DsbB-like_sf"/>
</dbReference>
<keyword evidence="6 14" id="KW-0812">Transmembrane</keyword>
<accession>A0A5A9W098</accession>
<evidence type="ECO:0000256" key="13">
    <source>
        <dbReference type="ARBA" id="ARBA00023284"/>
    </source>
</evidence>
<keyword evidence="9 14" id="KW-0560">Oxidoreductase</keyword>
<dbReference type="OrthoDB" id="3711263at2"/>
<dbReference type="HAMAP" id="MF_00286">
    <property type="entry name" value="DsbB"/>
    <property type="match status" value="1"/>
</dbReference>
<evidence type="ECO:0000256" key="12">
    <source>
        <dbReference type="ARBA" id="ARBA00023186"/>
    </source>
</evidence>
<keyword evidence="8 14" id="KW-1133">Transmembrane helix</keyword>
<evidence type="ECO:0000256" key="8">
    <source>
        <dbReference type="ARBA" id="ARBA00022989"/>
    </source>
</evidence>
<organism evidence="16 17">
    <name type="scientific">Nitrincola tapanii</name>
    <dbReference type="NCBI Taxonomy" id="1708751"/>
    <lineage>
        <taxon>Bacteria</taxon>
        <taxon>Pseudomonadati</taxon>
        <taxon>Pseudomonadota</taxon>
        <taxon>Gammaproteobacteria</taxon>
        <taxon>Oceanospirillales</taxon>
        <taxon>Oceanospirillaceae</taxon>
        <taxon>Nitrincola</taxon>
    </lineage>
</organism>
<comment type="caution">
    <text evidence="14">Lacks conserved residue(s) required for the propagation of feature annotation.</text>
</comment>
<name>A0A5A9W098_9GAMM</name>
<comment type="caution">
    <text evidence="16">The sequence shown here is derived from an EMBL/GenBank/DDBJ whole genome shotgun (WGS) entry which is preliminary data.</text>
</comment>
<comment type="similarity">
    <text evidence="2 14">Belongs to the DsbB family.</text>
</comment>
<evidence type="ECO:0000256" key="3">
    <source>
        <dbReference type="ARBA" id="ARBA00022448"/>
    </source>
</evidence>
<evidence type="ECO:0000313" key="17">
    <source>
        <dbReference type="Proteomes" id="UP000325302"/>
    </source>
</evidence>
<dbReference type="GO" id="GO:0005886">
    <property type="term" value="C:plasma membrane"/>
    <property type="evidence" value="ECO:0007669"/>
    <property type="project" value="UniProtKB-SubCell"/>
</dbReference>
<comment type="function">
    <text evidence="14">Required for disulfide bond formation in some periplasmic proteins. Acts by oxidizing the DsbA protein.</text>
</comment>
<evidence type="ECO:0000256" key="4">
    <source>
        <dbReference type="ARBA" id="ARBA00022475"/>
    </source>
</evidence>
<dbReference type="GO" id="GO:0006457">
    <property type="term" value="P:protein folding"/>
    <property type="evidence" value="ECO:0007669"/>
    <property type="project" value="InterPro"/>
</dbReference>
<dbReference type="PANTHER" id="PTHR36570">
    <property type="entry name" value="DISULFIDE BOND FORMATION PROTEIN B"/>
    <property type="match status" value="1"/>
</dbReference>
<evidence type="ECO:0000256" key="2">
    <source>
        <dbReference type="ARBA" id="ARBA00008823"/>
    </source>
</evidence>
<proteinExistence type="inferred from homology"/>
<feature type="transmembrane region" description="Helical" evidence="15">
    <location>
        <begin position="40"/>
        <end position="59"/>
    </location>
</feature>
<keyword evidence="4 14" id="KW-1003">Cell membrane</keyword>
<dbReference type="Pfam" id="PF02600">
    <property type="entry name" value="DsbB"/>
    <property type="match status" value="1"/>
</dbReference>
<keyword evidence="13 14" id="KW-0676">Redox-active center</keyword>
<dbReference type="InterPro" id="IPR050183">
    <property type="entry name" value="DsbB"/>
</dbReference>